<keyword evidence="7" id="KW-0998">Cell outer membrane</keyword>
<dbReference type="GO" id="GO:0009279">
    <property type="term" value="C:cell outer membrane"/>
    <property type="evidence" value="ECO:0007669"/>
    <property type="project" value="UniProtKB-SubCell"/>
</dbReference>
<keyword evidence="3" id="KW-0813">Transport</keyword>
<feature type="signal peptide" evidence="9">
    <location>
        <begin position="1"/>
        <end position="32"/>
    </location>
</feature>
<dbReference type="PANTHER" id="PTHR30026">
    <property type="entry name" value="OUTER MEMBRANE PROTEIN TOLC"/>
    <property type="match status" value="1"/>
</dbReference>
<sequence>MKPYKPSKSDRKRSWLSGSALAVALASLSAVAAPVALAADDDSELLSFQSKPAATASSVNQPAVVKPIGSGAKAPAPVDRKTFAASTLDLSLPASLASNPRQATGLAGTSAVGADLQLSTLEYIRNMVGTALSISPEMKQASASLGAAQSDVDQAKGARWPQVQLGLNSPTYRTKKEDGDGDGSGSSVQVVTPVYDFGAIRNTIDSRNKTANAQEQAMEQARVTVAYNTVASLLELSHQQEALSVTDQYVARMRELVDMLSQISQVDPGRRSEVVQARSRLLQAETARANVQAKLQQVKTSLAKLVSEDVEVPASVKWEWTPMNLDKALKDMQESPAIQQSRWEMDAARANAESVKSSQLPALNWVVGRNTGNDVFSNNEPWSTGLAVQWNAFQGGAGRAAQRAAYQRADAAEQRMETARREAEYQIRNLAEQRDLAVTRISEFDSLLKESDGVRKMFYDQWYHLGKRTLLDVLIAENDYYSGQVQAIDNFYASKSADLQIRSEASGLLAWLAVDGERPATQR</sequence>
<accession>A0A7Z3BR25</accession>
<comment type="subcellular location">
    <subcellularLocation>
        <location evidence="1">Cell outer membrane</location>
    </subcellularLocation>
</comment>
<feature type="coiled-coil region" evidence="8">
    <location>
        <begin position="402"/>
        <end position="433"/>
    </location>
</feature>
<feature type="chain" id="PRO_5031050199" evidence="9">
    <location>
        <begin position="33"/>
        <end position="523"/>
    </location>
</feature>
<dbReference type="KEGG" id="pmui:G4G71_27650"/>
<evidence type="ECO:0000256" key="3">
    <source>
        <dbReference type="ARBA" id="ARBA00022448"/>
    </source>
</evidence>
<keyword evidence="4" id="KW-1134">Transmembrane beta strand</keyword>
<evidence type="ECO:0000256" key="6">
    <source>
        <dbReference type="ARBA" id="ARBA00023136"/>
    </source>
</evidence>
<dbReference type="GO" id="GO:0015288">
    <property type="term" value="F:porin activity"/>
    <property type="evidence" value="ECO:0007669"/>
    <property type="project" value="TreeGrafter"/>
</dbReference>
<dbReference type="PANTHER" id="PTHR30026:SF20">
    <property type="entry name" value="OUTER MEMBRANE PROTEIN TOLC"/>
    <property type="match status" value="1"/>
</dbReference>
<dbReference type="InterPro" id="IPR003423">
    <property type="entry name" value="OMP_efflux"/>
</dbReference>
<dbReference type="InterPro" id="IPR006311">
    <property type="entry name" value="TAT_signal"/>
</dbReference>
<evidence type="ECO:0000256" key="2">
    <source>
        <dbReference type="ARBA" id="ARBA00007613"/>
    </source>
</evidence>
<dbReference type="SUPFAM" id="SSF56954">
    <property type="entry name" value="Outer membrane efflux proteins (OEP)"/>
    <property type="match status" value="1"/>
</dbReference>
<dbReference type="InterPro" id="IPR051906">
    <property type="entry name" value="TolC-like"/>
</dbReference>
<dbReference type="GO" id="GO:1990281">
    <property type="term" value="C:efflux pump complex"/>
    <property type="evidence" value="ECO:0007669"/>
    <property type="project" value="TreeGrafter"/>
</dbReference>
<keyword evidence="8" id="KW-0175">Coiled coil</keyword>
<evidence type="ECO:0000256" key="8">
    <source>
        <dbReference type="SAM" id="Coils"/>
    </source>
</evidence>
<dbReference type="Gene3D" id="1.20.1600.10">
    <property type="entry name" value="Outer membrane efflux proteins (OEP)"/>
    <property type="match status" value="1"/>
</dbReference>
<evidence type="ECO:0000256" key="9">
    <source>
        <dbReference type="SAM" id="SignalP"/>
    </source>
</evidence>
<dbReference type="EMBL" id="CP048833">
    <property type="protein sequence ID" value="QJP11483.1"/>
    <property type="molecule type" value="Genomic_DNA"/>
</dbReference>
<evidence type="ECO:0000313" key="10">
    <source>
        <dbReference type="EMBL" id="QJP11483.1"/>
    </source>
</evidence>
<proteinExistence type="inferred from homology"/>
<evidence type="ECO:0000313" key="11">
    <source>
        <dbReference type="Proteomes" id="UP000502549"/>
    </source>
</evidence>
<comment type="similarity">
    <text evidence="2">Belongs to the outer membrane factor (OMF) (TC 1.B.17) family.</text>
</comment>
<keyword evidence="11" id="KW-1185">Reference proteome</keyword>
<evidence type="ECO:0000256" key="7">
    <source>
        <dbReference type="ARBA" id="ARBA00023237"/>
    </source>
</evidence>
<gene>
    <name evidence="10" type="ORF">G4G71_27650</name>
</gene>
<dbReference type="Pfam" id="PF02321">
    <property type="entry name" value="OEP"/>
    <property type="match status" value="2"/>
</dbReference>
<evidence type="ECO:0000256" key="1">
    <source>
        <dbReference type="ARBA" id="ARBA00004442"/>
    </source>
</evidence>
<dbReference type="GO" id="GO:0015562">
    <property type="term" value="F:efflux transmembrane transporter activity"/>
    <property type="evidence" value="ECO:0007669"/>
    <property type="project" value="InterPro"/>
</dbReference>
<keyword evidence="5" id="KW-0812">Transmembrane</keyword>
<dbReference type="AlphaFoldDB" id="A0A7Z3BR25"/>
<evidence type="ECO:0000256" key="5">
    <source>
        <dbReference type="ARBA" id="ARBA00022692"/>
    </source>
</evidence>
<protein>
    <submittedName>
        <fullName evidence="10">TolC family protein</fullName>
    </submittedName>
</protein>
<keyword evidence="6" id="KW-0472">Membrane</keyword>
<dbReference type="PROSITE" id="PS51318">
    <property type="entry name" value="TAT"/>
    <property type="match status" value="1"/>
</dbReference>
<organism evidence="10 11">
    <name type="scientific">Pseudomonas multiresinivorans</name>
    <dbReference type="NCBI Taxonomy" id="95301"/>
    <lineage>
        <taxon>Bacteria</taxon>
        <taxon>Pseudomonadati</taxon>
        <taxon>Pseudomonadota</taxon>
        <taxon>Gammaproteobacteria</taxon>
        <taxon>Pseudomonadales</taxon>
        <taxon>Pseudomonadaceae</taxon>
        <taxon>Pseudomonas</taxon>
    </lineage>
</organism>
<dbReference type="RefSeq" id="WP_169941850.1">
    <property type="nucleotide sequence ID" value="NZ_CP048833.1"/>
</dbReference>
<keyword evidence="9" id="KW-0732">Signal</keyword>
<reference evidence="10 11" key="1">
    <citation type="submission" date="2020-02" db="EMBL/GenBank/DDBJ databases">
        <title>Complete genome sequence of Pseudomonas multiresinivorans ORNL1.</title>
        <authorList>
            <person name="Podar M."/>
        </authorList>
    </citation>
    <scope>NUCLEOTIDE SEQUENCE [LARGE SCALE GENOMIC DNA]</scope>
    <source>
        <strain evidence="11">populi</strain>
    </source>
</reference>
<dbReference type="Proteomes" id="UP000502549">
    <property type="component" value="Chromosome"/>
</dbReference>
<evidence type="ECO:0000256" key="4">
    <source>
        <dbReference type="ARBA" id="ARBA00022452"/>
    </source>
</evidence>
<name>A0A7Z3BR25_9PSED</name>